<name>A0A101SZZ6_9ACTN</name>
<evidence type="ECO:0000256" key="1">
    <source>
        <dbReference type="SAM" id="MobiDB-lite"/>
    </source>
</evidence>
<dbReference type="CDD" id="cd08984">
    <property type="entry name" value="GH43-like"/>
    <property type="match status" value="1"/>
</dbReference>
<dbReference type="Gene3D" id="2.115.10.20">
    <property type="entry name" value="Glycosyl hydrolase domain, family 43"/>
    <property type="match status" value="1"/>
</dbReference>
<protein>
    <submittedName>
        <fullName evidence="2">Glycosyl hydrolase</fullName>
    </submittedName>
</protein>
<dbReference type="InterPro" id="IPR023296">
    <property type="entry name" value="Glyco_hydro_beta-prop_sf"/>
</dbReference>
<organism evidence="2 3">
    <name type="scientific">Streptomyces griseoruber</name>
    <dbReference type="NCBI Taxonomy" id="1943"/>
    <lineage>
        <taxon>Bacteria</taxon>
        <taxon>Bacillati</taxon>
        <taxon>Actinomycetota</taxon>
        <taxon>Actinomycetes</taxon>
        <taxon>Kitasatosporales</taxon>
        <taxon>Streptomycetaceae</taxon>
        <taxon>Streptomyces</taxon>
    </lineage>
</organism>
<dbReference type="EMBL" id="LMWW01000025">
    <property type="protein sequence ID" value="KUN83274.1"/>
    <property type="molecule type" value="Genomic_DNA"/>
</dbReference>
<dbReference type="STRING" id="1943.AQJ64_17540"/>
<sequence length="322" mass="36280">MTTVARPLFRDPMHDGATDPTVIWNRHAGEWWMFYTSRRADAPPMDDASWIHGTDIGIASSADGGATWLYRGIAEGLNIEPGRHTYWAPEIVDDGTEYHMYVSVIRGVPTQWPGHARVIRHYTSHDLFSWTYRSTLSLSSDRVIDACVLRLPTGGYRMWYKDEADNAHTYAADSDDLAHWTVRGPVVEISKHEGPNVFELDGSYWMIIDEWHGQRVLHSTDLETWEPRGLVLDRPGQGPDDGGYGYHADVVTSELGAFIFYFSHPKRPDDHPGPHTSHEDRRSSVHAARLRVSGDTLVCDRDEVLEAPILPLEGPSNGGDEH</sequence>
<evidence type="ECO:0000313" key="2">
    <source>
        <dbReference type="EMBL" id="KUN83274.1"/>
    </source>
</evidence>
<keyword evidence="3" id="KW-1185">Reference proteome</keyword>
<keyword evidence="2" id="KW-0378">Hydrolase</keyword>
<dbReference type="OrthoDB" id="9759709at2"/>
<dbReference type="SUPFAM" id="SSF75005">
    <property type="entry name" value="Arabinanase/levansucrase/invertase"/>
    <property type="match status" value="1"/>
</dbReference>
<dbReference type="GO" id="GO:0016787">
    <property type="term" value="F:hydrolase activity"/>
    <property type="evidence" value="ECO:0007669"/>
    <property type="project" value="UniProtKB-KW"/>
</dbReference>
<accession>A0A101SZZ6</accession>
<evidence type="ECO:0000313" key="3">
    <source>
        <dbReference type="Proteomes" id="UP000052982"/>
    </source>
</evidence>
<feature type="compositionally biased region" description="Basic and acidic residues" evidence="1">
    <location>
        <begin position="268"/>
        <end position="283"/>
    </location>
</feature>
<dbReference type="Proteomes" id="UP000052982">
    <property type="component" value="Unassembled WGS sequence"/>
</dbReference>
<gene>
    <name evidence="2" type="ORF">AQJ64_17540</name>
</gene>
<reference evidence="2 3" key="1">
    <citation type="submission" date="2015-10" db="EMBL/GenBank/DDBJ databases">
        <title>Draft genome sequence of Streptomyces griseoruber DSM 40281, type strain for the species Streptomyces griseoruber.</title>
        <authorList>
            <person name="Ruckert C."/>
            <person name="Winkler A."/>
            <person name="Kalinowski J."/>
            <person name="Kampfer P."/>
            <person name="Glaeser S."/>
        </authorList>
    </citation>
    <scope>NUCLEOTIDE SEQUENCE [LARGE SCALE GENOMIC DNA]</scope>
    <source>
        <strain evidence="2 3">DSM 40281</strain>
    </source>
</reference>
<comment type="caution">
    <text evidence="2">The sequence shown here is derived from an EMBL/GenBank/DDBJ whole genome shotgun (WGS) entry which is preliminary data.</text>
</comment>
<proteinExistence type="predicted"/>
<dbReference type="AlphaFoldDB" id="A0A101SZZ6"/>
<feature type="region of interest" description="Disordered" evidence="1">
    <location>
        <begin position="268"/>
        <end position="287"/>
    </location>
</feature>